<sequence>MHVSQLAALLLLPGVATAAPLITQSPGPQTVEAGDHAVLSVVASGGTLSYQWYRGPAGDVSSPVSGATGPLLVSQPVQESATFWVRVTDDTGSADRSAAVTVTTPVSGVLKGMGNNSSGQLGGNITTKRISPLPIATDVTRVWTNSAYNGGHTLFLKSDSSLWALGYNSNGQLADGTLSRRENPVQVMSDILQAAAGGFHSLILKTDGVAWGAGLNSDGQLGIGSNLYDSPPKEIMSGVVQVAAGTSHSLFLKRDGTLWSAGYNNYGQLGDGTNTTRKAPVQIAEGVASVSTSSNHNLLVKADGTLWAWGNNNRGQLGDGSIATNNSPKLIATTVTDCEAGDEHSLFQKADGSWWAMGGNSSGALGDGSVVLYRNNPVSIGSDIIRAAAGEDSSILLKIDGTLSFTGSNTFGKFGDGTTIGAFSGQPKATSNHAIRMAAAGQTSLFIDATPVIIQQPLDQAILLGGSATLAVTAEDPETLSYQWYQGQQGDTSSPLATTPDFTTPSLTVDTPYWIRIANAEGLTDSRTVWVKIASTPVIQAGPVATATRAGEGAVLSANATGGALSYQWYQGSSGNTTTPVPGATGAVLVVPPLFESRSFWVRASNLAGNADTASAEVTVIQVPAASLRGMGSNSSGRLANGDASIRYFPDFSSYPVIGFDGGWDFSLLLKPDHGLWWAGYPRGSSPVQIGSGVIHSSAGRNHGLFLKQDFTLWGIQGNSGGQLGDGTTTTQSTAVQIATGVARIAAGENFTLFIKTDGTLWACGINSTGQFGNGSYESSRVPVLINHGVTDVVAGRSHAHFLKTDGTLWASGSNAESQLGDGTSVMERLLPIQIASDVKRLAGGENHTLYLKNDGSLWATGGSGSGVLPKKIAASGVTRMAAGGGHSLFLKEDGTLWGSGDDTYGELGDGGSPTPRPDPILIASDVLDVGAGNDHSLFSDRKPGISSQPASALISMGTTTTLSVTAAGEGPFSYQWYAGASGETAHPYPGETGPSFTTFPIANVSNFWVQVSNPHGTWNSNTATISAVVEPTILTQPVNQTAASGRNVAFSVVGSGLGMTYQWYLGQPGDTSAPVAGATSSFFVTPPLNGSQTYWVRIKNPAGSVDSIATTATAPEIIPSVLAASGSDAYGQIGNGTPLANVFSFTDIAQRVVHMSAAETHSLFVTDHGELWGMGSNIHQQLGGYPSSPRSSPVKLADNVVQAYAGRYSSHFLKEDGSLWTMPFSYFSNGAAPVQIATGVAQASAGEGYILYITTNGNLWQAGNPGSFPGNFGTKSNIDTRVLRCSAGPRHFLYIKADGTAWGRGENTYGQLGQPNQLTANSSIQMMNGNTPLLASDVAAGEAHSLLLASNGGTVWVTGRNNSGQLGTGNLTSRTSWGAISLNSVAAVFAGGEQSFFLQSQGVLMGTGRGSSGQFGNQINSNRSTPGQIATSVTQVAAGNTHTLIGIGRPLIKSQSLLVGAASGQTATLSVSATGFPNLSYRWYAGESGNTSQLISGANAASYTTPPFSGPASYWVRVTGPAGSVNSQTIRVFELTVPEFLKQPQERSTAAGLTAILSADAGGGEIVYQWYYGLPGDTSNPVPGGTSATLETPPLASTTTFWVKASNAAGSTNSQAVTVTVVPGVMISFGSNAHGQLGAGSITEHTSPLQIAGGGSSVVGGNTRTLLLKNDGTLWGAGSNSYYALGTPSGEDLTSFSQIDSHVDSVDSGSLYSMYLKTDGTLWAMGYFDWTVNGMILSEVPVQVASGVVKFSAGDNHFFYIDAEGTLHGAGDNFWGQLGDGSRIDREVPVMIATGVADVAAGSNHTLFLKQDGTLWGTGWNPFGQVGTGSDETIDGTPMLVTSAVSKIYTGRAHSFLIKTDGSLWGMGANSYGQLGLGNTSSQDTPVQIDTGVALASAGGDHSIYLKNDGTLMTMGSNTSGQLGNGGYQNSLTPIVLAQDVVHADADSESSYFIKTGGTVWATGANTRGEFGNGVSSYQAVPTIIEQDAVAKVAVGPNHSFFIKSDGQLFGMGRNITGQLGDGTNGTRFSPVSIASGVADLSTSGSHTLILKTDKTLWATGANDAGQLGDGTRIDRNTPVQVATNVIAATAGGEFSLFLKDDGSLWGMGDTYGGQLAASSGLVATPKQLATSVKRMAAGDSHTLFIKTDGTLWAIGRNSEGQCFKSSLSGSDHIPRQVATDVIDVAAHGSHSLYVNTSGELWVAGNNFLNQIAPDSLGYSSVGEPVKMADNVSRVWTNASDSLFLKTDGSLWLIGFGLGWNDDLRNQWYRRGYPQKIATGIVSAASSGSHSLFVTVGAMIGEAPEDVIVPAGTAAEFSVTALGNGPISYQWYRGESGDTSQPLPGATSPTFTSPASSMPLLYWVRVSNGHGHQDSRAVIHAIEGLGYTDYQAWAAGKGLEDISPYADPDHDGLTNRMERFLNSNPLAAEPALRPTGSLVPGETSGLAITFRASESSYYEVEWSPDLMTWTRISDVIYPHVIEQDLEGDGSTRLLRLTKPIQPGEPTGFLRLTVPEDE</sequence>
<dbReference type="Pfam" id="PF13540">
    <property type="entry name" value="RCC1_2"/>
    <property type="match status" value="4"/>
</dbReference>
<dbReference type="Gene3D" id="2.60.40.10">
    <property type="entry name" value="Immunoglobulins"/>
    <property type="match status" value="7"/>
</dbReference>
<dbReference type="RefSeq" id="WP_169456249.1">
    <property type="nucleotide sequence ID" value="NZ_CP051774.1"/>
</dbReference>
<name>A0A858RPG5_9BACT</name>
<dbReference type="EMBL" id="CP051774">
    <property type="protein sequence ID" value="QJE97823.1"/>
    <property type="molecule type" value="Genomic_DNA"/>
</dbReference>
<keyword evidence="2" id="KW-0677">Repeat</keyword>
<dbReference type="SUPFAM" id="SSF50985">
    <property type="entry name" value="RCC1/BLIP-II"/>
    <property type="match status" value="8"/>
</dbReference>
<dbReference type="InterPro" id="IPR051553">
    <property type="entry name" value="Ran_GTPase-activating"/>
</dbReference>
<dbReference type="InterPro" id="IPR000408">
    <property type="entry name" value="Reg_chr_condens"/>
</dbReference>
<gene>
    <name evidence="5" type="ORF">HHL09_19220</name>
</gene>
<dbReference type="PROSITE" id="PS50835">
    <property type="entry name" value="IG_LIKE"/>
    <property type="match status" value="1"/>
</dbReference>
<dbReference type="InterPro" id="IPR013783">
    <property type="entry name" value="Ig-like_fold"/>
</dbReference>
<feature type="domain" description="Ig-like" evidence="4">
    <location>
        <begin position="20"/>
        <end position="101"/>
    </location>
</feature>
<accession>A0A858RPG5</accession>
<dbReference type="PROSITE" id="PS00626">
    <property type="entry name" value="RCC1_2"/>
    <property type="match status" value="5"/>
</dbReference>
<feature type="chain" id="PRO_5032651128" description="Ig-like domain-containing protein" evidence="3">
    <location>
        <begin position="19"/>
        <end position="2518"/>
    </location>
</feature>
<dbReference type="InterPro" id="IPR003599">
    <property type="entry name" value="Ig_sub"/>
</dbReference>
<dbReference type="PROSITE" id="PS50012">
    <property type="entry name" value="RCC1_3"/>
    <property type="match status" value="22"/>
</dbReference>
<evidence type="ECO:0000259" key="4">
    <source>
        <dbReference type="PROSITE" id="PS50835"/>
    </source>
</evidence>
<keyword evidence="1" id="KW-0344">Guanine-nucleotide releasing factor</keyword>
<dbReference type="PANTHER" id="PTHR45982">
    <property type="entry name" value="REGULATOR OF CHROMOSOME CONDENSATION"/>
    <property type="match status" value="1"/>
</dbReference>
<dbReference type="InterPro" id="IPR044023">
    <property type="entry name" value="Ig_7"/>
</dbReference>
<evidence type="ECO:0000313" key="6">
    <source>
        <dbReference type="Proteomes" id="UP000501812"/>
    </source>
</evidence>
<dbReference type="SMART" id="SM00409">
    <property type="entry name" value="IG"/>
    <property type="match status" value="6"/>
</dbReference>
<dbReference type="InterPro" id="IPR036179">
    <property type="entry name" value="Ig-like_dom_sf"/>
</dbReference>
<dbReference type="Proteomes" id="UP000501812">
    <property type="component" value="Chromosome"/>
</dbReference>
<evidence type="ECO:0000313" key="5">
    <source>
        <dbReference type="EMBL" id="QJE97823.1"/>
    </source>
</evidence>
<dbReference type="SUPFAM" id="SSF48726">
    <property type="entry name" value="Immunoglobulin"/>
    <property type="match status" value="1"/>
</dbReference>
<reference evidence="5 6" key="1">
    <citation type="submission" date="2020-04" db="EMBL/GenBank/DDBJ databases">
        <title>Luteolibacter sp. G-1-1-1 isolated from soil.</title>
        <authorList>
            <person name="Dahal R.H."/>
        </authorList>
    </citation>
    <scope>NUCLEOTIDE SEQUENCE [LARGE SCALE GENOMIC DNA]</scope>
    <source>
        <strain evidence="5 6">G-1-1-1</strain>
    </source>
</reference>
<organism evidence="5 6">
    <name type="scientific">Luteolibacter luteus</name>
    <dbReference type="NCBI Taxonomy" id="2728835"/>
    <lineage>
        <taxon>Bacteria</taxon>
        <taxon>Pseudomonadati</taxon>
        <taxon>Verrucomicrobiota</taxon>
        <taxon>Verrucomicrobiia</taxon>
        <taxon>Verrucomicrobiales</taxon>
        <taxon>Verrucomicrobiaceae</taxon>
        <taxon>Luteolibacter</taxon>
    </lineage>
</organism>
<dbReference type="InterPro" id="IPR007110">
    <property type="entry name" value="Ig-like_dom"/>
</dbReference>
<dbReference type="Pfam" id="PF00415">
    <property type="entry name" value="RCC1"/>
    <property type="match status" value="3"/>
</dbReference>
<dbReference type="Pfam" id="PF25390">
    <property type="entry name" value="WD40_RLD"/>
    <property type="match status" value="2"/>
</dbReference>
<dbReference type="InterPro" id="IPR009091">
    <property type="entry name" value="RCC1/BLIP-II"/>
</dbReference>
<evidence type="ECO:0000256" key="3">
    <source>
        <dbReference type="SAM" id="SignalP"/>
    </source>
</evidence>
<dbReference type="Gene3D" id="2.130.10.30">
    <property type="entry name" value="Regulator of chromosome condensation 1/beta-lactamase-inhibitor protein II"/>
    <property type="match status" value="9"/>
</dbReference>
<dbReference type="Pfam" id="PF19081">
    <property type="entry name" value="Ig_7"/>
    <property type="match status" value="2"/>
</dbReference>
<dbReference type="PRINTS" id="PR00633">
    <property type="entry name" value="RCCNDNSATION"/>
</dbReference>
<feature type="signal peptide" evidence="3">
    <location>
        <begin position="1"/>
        <end position="18"/>
    </location>
</feature>
<evidence type="ECO:0000256" key="1">
    <source>
        <dbReference type="ARBA" id="ARBA00022658"/>
    </source>
</evidence>
<dbReference type="InterPro" id="IPR058923">
    <property type="entry name" value="RCC1-like_dom"/>
</dbReference>
<dbReference type="PANTHER" id="PTHR45982:SF1">
    <property type="entry name" value="REGULATOR OF CHROMOSOME CONDENSATION"/>
    <property type="match status" value="1"/>
</dbReference>
<proteinExistence type="predicted"/>
<dbReference type="KEGG" id="luo:HHL09_19220"/>
<keyword evidence="6" id="KW-1185">Reference proteome</keyword>
<evidence type="ECO:0000256" key="2">
    <source>
        <dbReference type="ARBA" id="ARBA00022737"/>
    </source>
</evidence>
<keyword evidence="3" id="KW-0732">Signal</keyword>
<protein>
    <recommendedName>
        <fullName evidence="4">Ig-like domain-containing protein</fullName>
    </recommendedName>
</protein>